<dbReference type="Proteomes" id="UP000054007">
    <property type="component" value="Unassembled WGS sequence"/>
</dbReference>
<dbReference type="Gene3D" id="3.30.1320.10">
    <property type="match status" value="1"/>
</dbReference>
<comment type="similarity">
    <text evidence="1">Belongs to the bacterial ribosomal protein bS16 family.</text>
</comment>
<protein>
    <submittedName>
        <fullName evidence="4">Ribosomal protein S16</fullName>
    </submittedName>
</protein>
<dbReference type="SUPFAM" id="SSF54565">
    <property type="entry name" value="Ribosomal protein S16"/>
    <property type="match status" value="1"/>
</dbReference>
<dbReference type="OrthoDB" id="407221at2759"/>
<dbReference type="Pfam" id="PF00886">
    <property type="entry name" value="Ribosomal_S16"/>
    <property type="match status" value="1"/>
</dbReference>
<dbReference type="HAMAP" id="MF_00385">
    <property type="entry name" value="Ribosomal_bS16"/>
    <property type="match status" value="1"/>
</dbReference>
<dbReference type="PANTHER" id="PTHR12919:SF20">
    <property type="entry name" value="SMALL RIBOSOMAL SUBUNIT PROTEIN BS16M"/>
    <property type="match status" value="1"/>
</dbReference>
<gene>
    <name evidence="4" type="ORF">CYLTODRAFT_370116</name>
</gene>
<dbReference type="PANTHER" id="PTHR12919">
    <property type="entry name" value="30S RIBOSOMAL PROTEIN S16"/>
    <property type="match status" value="1"/>
</dbReference>
<reference evidence="4 5" key="1">
    <citation type="journal article" date="2015" name="Fungal Genet. Biol.">
        <title>Evolution of novel wood decay mechanisms in Agaricales revealed by the genome sequences of Fistulina hepatica and Cylindrobasidium torrendii.</title>
        <authorList>
            <person name="Floudas D."/>
            <person name="Held B.W."/>
            <person name="Riley R."/>
            <person name="Nagy L.G."/>
            <person name="Koehler G."/>
            <person name="Ransdell A.S."/>
            <person name="Younus H."/>
            <person name="Chow J."/>
            <person name="Chiniquy J."/>
            <person name="Lipzen A."/>
            <person name="Tritt A."/>
            <person name="Sun H."/>
            <person name="Haridas S."/>
            <person name="LaButti K."/>
            <person name="Ohm R.A."/>
            <person name="Kues U."/>
            <person name="Blanchette R.A."/>
            <person name="Grigoriev I.V."/>
            <person name="Minto R.E."/>
            <person name="Hibbett D.S."/>
        </authorList>
    </citation>
    <scope>NUCLEOTIDE SEQUENCE [LARGE SCALE GENOMIC DNA]</scope>
    <source>
        <strain evidence="4 5">FP15055 ss-10</strain>
    </source>
</reference>
<evidence type="ECO:0000256" key="1">
    <source>
        <dbReference type="ARBA" id="ARBA00006668"/>
    </source>
</evidence>
<evidence type="ECO:0000313" key="4">
    <source>
        <dbReference type="EMBL" id="KIY70991.1"/>
    </source>
</evidence>
<evidence type="ECO:0000256" key="2">
    <source>
        <dbReference type="ARBA" id="ARBA00022980"/>
    </source>
</evidence>
<dbReference type="InterPro" id="IPR023803">
    <property type="entry name" value="Ribosomal_bS16_dom_sf"/>
</dbReference>
<feature type="non-terminal residue" evidence="4">
    <location>
        <position position="85"/>
    </location>
</feature>
<keyword evidence="2 4" id="KW-0689">Ribosomal protein</keyword>
<dbReference type="InterPro" id="IPR000307">
    <property type="entry name" value="Ribosomal_bS16"/>
</dbReference>
<dbReference type="AlphaFoldDB" id="A0A0D7BN26"/>
<name>A0A0D7BN26_9AGAR</name>
<keyword evidence="3" id="KW-0687">Ribonucleoprotein</keyword>
<dbReference type="GO" id="GO:0032543">
    <property type="term" value="P:mitochondrial translation"/>
    <property type="evidence" value="ECO:0007669"/>
    <property type="project" value="TreeGrafter"/>
</dbReference>
<evidence type="ECO:0000256" key="3">
    <source>
        <dbReference type="ARBA" id="ARBA00023274"/>
    </source>
</evidence>
<sequence length="85" mass="9850">MPIRLRFALHGKRHNRIFHLVAINSRRARNDKPTELLGIYNPHQTRTFEWSVDRIRYWLAVGAQPSASVARLLEKGGILSLDSPY</sequence>
<dbReference type="GO" id="GO:0005763">
    <property type="term" value="C:mitochondrial small ribosomal subunit"/>
    <property type="evidence" value="ECO:0007669"/>
    <property type="project" value="TreeGrafter"/>
</dbReference>
<organism evidence="4 5">
    <name type="scientific">Cylindrobasidium torrendii FP15055 ss-10</name>
    <dbReference type="NCBI Taxonomy" id="1314674"/>
    <lineage>
        <taxon>Eukaryota</taxon>
        <taxon>Fungi</taxon>
        <taxon>Dikarya</taxon>
        <taxon>Basidiomycota</taxon>
        <taxon>Agaricomycotina</taxon>
        <taxon>Agaricomycetes</taxon>
        <taxon>Agaricomycetidae</taxon>
        <taxon>Agaricales</taxon>
        <taxon>Marasmiineae</taxon>
        <taxon>Physalacriaceae</taxon>
        <taxon>Cylindrobasidium</taxon>
    </lineage>
</organism>
<dbReference type="GO" id="GO:0003735">
    <property type="term" value="F:structural constituent of ribosome"/>
    <property type="evidence" value="ECO:0007669"/>
    <property type="project" value="InterPro"/>
</dbReference>
<proteinExistence type="inferred from homology"/>
<keyword evidence="5" id="KW-1185">Reference proteome</keyword>
<dbReference type="EMBL" id="KN880460">
    <property type="protein sequence ID" value="KIY70991.1"/>
    <property type="molecule type" value="Genomic_DNA"/>
</dbReference>
<dbReference type="STRING" id="1314674.A0A0D7BN26"/>
<accession>A0A0D7BN26</accession>
<dbReference type="NCBIfam" id="TIGR00002">
    <property type="entry name" value="S16"/>
    <property type="match status" value="1"/>
</dbReference>
<evidence type="ECO:0000313" key="5">
    <source>
        <dbReference type="Proteomes" id="UP000054007"/>
    </source>
</evidence>